<dbReference type="InterPro" id="IPR011050">
    <property type="entry name" value="Pectin_lyase_fold/virulence"/>
</dbReference>
<feature type="signal peptide" evidence="5">
    <location>
        <begin position="1"/>
        <end position="26"/>
    </location>
</feature>
<keyword evidence="3 4" id="KW-0326">Glycosidase</keyword>
<dbReference type="GO" id="GO:0005975">
    <property type="term" value="P:carbohydrate metabolic process"/>
    <property type="evidence" value="ECO:0007669"/>
    <property type="project" value="InterPro"/>
</dbReference>
<dbReference type="GO" id="GO:0004650">
    <property type="term" value="F:polygalacturonase activity"/>
    <property type="evidence" value="ECO:0007669"/>
    <property type="project" value="InterPro"/>
</dbReference>
<feature type="chain" id="PRO_5011658686" evidence="5">
    <location>
        <begin position="27"/>
        <end position="251"/>
    </location>
</feature>
<comment type="similarity">
    <text evidence="1 4">Belongs to the glycosyl hydrolase 28 family.</text>
</comment>
<keyword evidence="5" id="KW-0732">Signal</keyword>
<evidence type="ECO:0000313" key="6">
    <source>
        <dbReference type="EMBL" id="SFI09799.1"/>
    </source>
</evidence>
<evidence type="ECO:0000256" key="5">
    <source>
        <dbReference type="SAM" id="SignalP"/>
    </source>
</evidence>
<name>A0A1I3FF00_9SPHI</name>
<organism evidence="6 7">
    <name type="scientific">Parapedobacter indicus</name>
    <dbReference type="NCBI Taxonomy" id="1477437"/>
    <lineage>
        <taxon>Bacteria</taxon>
        <taxon>Pseudomonadati</taxon>
        <taxon>Bacteroidota</taxon>
        <taxon>Sphingobacteriia</taxon>
        <taxon>Sphingobacteriales</taxon>
        <taxon>Sphingobacteriaceae</taxon>
        <taxon>Parapedobacter</taxon>
    </lineage>
</organism>
<dbReference type="SUPFAM" id="SSF51126">
    <property type="entry name" value="Pectin lyase-like"/>
    <property type="match status" value="1"/>
</dbReference>
<dbReference type="Pfam" id="PF00295">
    <property type="entry name" value="Glyco_hydro_28"/>
    <property type="match status" value="1"/>
</dbReference>
<dbReference type="Proteomes" id="UP000198670">
    <property type="component" value="Unassembled WGS sequence"/>
</dbReference>
<reference evidence="6 7" key="1">
    <citation type="submission" date="2016-10" db="EMBL/GenBank/DDBJ databases">
        <authorList>
            <person name="de Groot N.N."/>
        </authorList>
    </citation>
    <scope>NUCLEOTIDE SEQUENCE [LARGE SCALE GENOMIC DNA]</scope>
    <source>
        <strain evidence="6 7">RK1</strain>
    </source>
</reference>
<evidence type="ECO:0000256" key="3">
    <source>
        <dbReference type="ARBA" id="ARBA00023295"/>
    </source>
</evidence>
<dbReference type="AlphaFoldDB" id="A0A1I3FF00"/>
<keyword evidence="2 4" id="KW-0378">Hydrolase</keyword>
<evidence type="ECO:0000256" key="2">
    <source>
        <dbReference type="ARBA" id="ARBA00022801"/>
    </source>
</evidence>
<dbReference type="STRING" id="1477437.SAMN05444682_102302"/>
<dbReference type="OrthoDB" id="9795222at2"/>
<sequence>MLIKPEAMKRIAYLSLFFLMGANVQANEYNASLFGCKSDGVTNNTSSIQYAIDFIANEGGGTLHFYVGRYLTGSFELKSNVTIELHEGAVLLASPNVYDYLDYSGSRALIYANGQSNIKIQGKGVIQGQVPLFTANMETLVSKGIMGRDSKQLLPDLIRMENSKQVSVDGIMLLNGLENVQSYVGCTQLTLSNQIIKSNVYESSTGIFLSSCSGVELRALYVDASGKALREVGKNEIRIQENCVTPNGKKL</sequence>
<protein>
    <submittedName>
        <fullName evidence="6">Glycosyl hydrolases family 28</fullName>
    </submittedName>
</protein>
<dbReference type="InterPro" id="IPR000743">
    <property type="entry name" value="Glyco_hydro_28"/>
</dbReference>
<evidence type="ECO:0000256" key="4">
    <source>
        <dbReference type="RuleBase" id="RU361169"/>
    </source>
</evidence>
<dbReference type="Gene3D" id="2.160.20.10">
    <property type="entry name" value="Single-stranded right-handed beta-helix, Pectin lyase-like"/>
    <property type="match status" value="1"/>
</dbReference>
<gene>
    <name evidence="6" type="ORF">SAMN05444682_102302</name>
</gene>
<dbReference type="InterPro" id="IPR012334">
    <property type="entry name" value="Pectin_lyas_fold"/>
</dbReference>
<dbReference type="PANTHER" id="PTHR31339">
    <property type="entry name" value="PECTIN LYASE-RELATED"/>
    <property type="match status" value="1"/>
</dbReference>
<evidence type="ECO:0000313" key="7">
    <source>
        <dbReference type="Proteomes" id="UP000198670"/>
    </source>
</evidence>
<proteinExistence type="inferred from homology"/>
<dbReference type="EMBL" id="FOQO01000002">
    <property type="protein sequence ID" value="SFI09799.1"/>
    <property type="molecule type" value="Genomic_DNA"/>
</dbReference>
<dbReference type="InterPro" id="IPR051801">
    <property type="entry name" value="GH28_Enzymes"/>
</dbReference>
<evidence type="ECO:0000256" key="1">
    <source>
        <dbReference type="ARBA" id="ARBA00008834"/>
    </source>
</evidence>
<accession>A0A1I3FF00</accession>
<dbReference type="PANTHER" id="PTHR31339:SF9">
    <property type="entry name" value="PLASMIN AND FIBRONECTIN-BINDING PROTEIN A"/>
    <property type="match status" value="1"/>
</dbReference>
<keyword evidence="7" id="KW-1185">Reference proteome</keyword>